<keyword evidence="5" id="KW-0255">Endonuclease</keyword>
<sequence length="78" mass="8947">IFDEKLVLIGEDGAKWGVGEKTAFIAEGKYWVNNHAHVLRPNRNKILDEILTAYINSIDLMFYITGVTVPKLNQEKMR</sequence>
<dbReference type="GO" id="GO:0003677">
    <property type="term" value="F:DNA binding"/>
    <property type="evidence" value="ECO:0007669"/>
    <property type="project" value="UniProtKB-KW"/>
</dbReference>
<keyword evidence="5" id="KW-0540">Nuclease</keyword>
<dbReference type="EMBL" id="PFWI01000067">
    <property type="protein sequence ID" value="PJA62254.1"/>
    <property type="molecule type" value="Genomic_DNA"/>
</dbReference>
<comment type="caution">
    <text evidence="5">The sequence shown here is derived from an EMBL/GenBank/DDBJ whole genome shotgun (WGS) entry which is preliminary data.</text>
</comment>
<keyword evidence="2" id="KW-0680">Restriction system</keyword>
<dbReference type="InterPro" id="IPR044946">
    <property type="entry name" value="Restrct_endonuc_typeI_TRD_sf"/>
</dbReference>
<dbReference type="SUPFAM" id="SSF116734">
    <property type="entry name" value="DNA methylase specificity domain"/>
    <property type="match status" value="1"/>
</dbReference>
<dbReference type="Proteomes" id="UP000229213">
    <property type="component" value="Unassembled WGS sequence"/>
</dbReference>
<accession>A0A2M7YH10</accession>
<evidence type="ECO:0000313" key="6">
    <source>
        <dbReference type="Proteomes" id="UP000229213"/>
    </source>
</evidence>
<gene>
    <name evidence="5" type="ORF">CO162_02055</name>
</gene>
<protein>
    <submittedName>
        <fullName evidence="5">Restriction endonuclease subunit S</fullName>
    </submittedName>
</protein>
<proteinExistence type="inferred from homology"/>
<evidence type="ECO:0000256" key="1">
    <source>
        <dbReference type="ARBA" id="ARBA00010923"/>
    </source>
</evidence>
<dbReference type="AlphaFoldDB" id="A0A2M7YH10"/>
<evidence type="ECO:0000256" key="3">
    <source>
        <dbReference type="ARBA" id="ARBA00023125"/>
    </source>
</evidence>
<reference evidence="6" key="1">
    <citation type="submission" date="2017-09" db="EMBL/GenBank/DDBJ databases">
        <title>Depth-based differentiation of microbial function through sediment-hosted aquifers and enrichment of novel symbionts in the deep terrestrial subsurface.</title>
        <authorList>
            <person name="Probst A.J."/>
            <person name="Ladd B."/>
            <person name="Jarett J.K."/>
            <person name="Geller-Mcgrath D.E."/>
            <person name="Sieber C.M.K."/>
            <person name="Emerson J.B."/>
            <person name="Anantharaman K."/>
            <person name="Thomas B.C."/>
            <person name="Malmstrom R."/>
            <person name="Stieglmeier M."/>
            <person name="Klingl A."/>
            <person name="Woyke T."/>
            <person name="Ryan C.M."/>
            <person name="Banfield J.F."/>
        </authorList>
    </citation>
    <scope>NUCLEOTIDE SEQUENCE [LARGE SCALE GENOMIC DNA]</scope>
</reference>
<evidence type="ECO:0000313" key="5">
    <source>
        <dbReference type="EMBL" id="PJA62254.1"/>
    </source>
</evidence>
<dbReference type="GO" id="GO:0004519">
    <property type="term" value="F:endonuclease activity"/>
    <property type="evidence" value="ECO:0007669"/>
    <property type="project" value="UniProtKB-KW"/>
</dbReference>
<keyword evidence="3" id="KW-0238">DNA-binding</keyword>
<evidence type="ECO:0000256" key="2">
    <source>
        <dbReference type="ARBA" id="ARBA00022747"/>
    </source>
</evidence>
<dbReference type="GO" id="GO:0009307">
    <property type="term" value="P:DNA restriction-modification system"/>
    <property type="evidence" value="ECO:0007669"/>
    <property type="project" value="UniProtKB-KW"/>
</dbReference>
<feature type="domain" description="Type I restriction modification DNA specificity" evidence="4">
    <location>
        <begin position="22"/>
        <end position="77"/>
    </location>
</feature>
<feature type="non-terminal residue" evidence="5">
    <location>
        <position position="78"/>
    </location>
</feature>
<feature type="non-terminal residue" evidence="5">
    <location>
        <position position="1"/>
    </location>
</feature>
<name>A0A2M7YH10_9BACT</name>
<organism evidence="5 6">
    <name type="scientific">bacterium (Candidatus Ratteibacteria) CG_4_9_14_3_um_filter_41_21</name>
    <dbReference type="NCBI Taxonomy" id="2014289"/>
    <lineage>
        <taxon>Bacteria</taxon>
        <taxon>Candidatus Ratteibacteria</taxon>
    </lineage>
</organism>
<comment type="similarity">
    <text evidence="1">Belongs to the type-I restriction system S methylase family.</text>
</comment>
<dbReference type="Pfam" id="PF01420">
    <property type="entry name" value="Methylase_S"/>
    <property type="match status" value="1"/>
</dbReference>
<keyword evidence="5" id="KW-0378">Hydrolase</keyword>
<dbReference type="Gene3D" id="3.90.220.20">
    <property type="entry name" value="DNA methylase specificity domains"/>
    <property type="match status" value="1"/>
</dbReference>
<dbReference type="InterPro" id="IPR000055">
    <property type="entry name" value="Restrct_endonuc_typeI_TRD"/>
</dbReference>
<evidence type="ECO:0000259" key="4">
    <source>
        <dbReference type="Pfam" id="PF01420"/>
    </source>
</evidence>